<dbReference type="Proteomes" id="UP000215914">
    <property type="component" value="Unassembled WGS sequence"/>
</dbReference>
<comment type="caution">
    <text evidence="1">The sequence shown here is derived from an EMBL/GenBank/DDBJ whole genome shotgun (WGS) entry which is preliminary data.</text>
</comment>
<protein>
    <submittedName>
        <fullName evidence="1">Uncharacterized protein</fullName>
    </submittedName>
</protein>
<dbReference type="Gramene" id="mRNA:HanXRQr2_Chr12g0541621">
    <property type="protein sequence ID" value="CDS:HanXRQr2_Chr12g0541621.1"/>
    <property type="gene ID" value="HanXRQr2_Chr12g0541621"/>
</dbReference>
<proteinExistence type="predicted"/>
<reference evidence="1" key="1">
    <citation type="journal article" date="2017" name="Nature">
        <title>The sunflower genome provides insights into oil metabolism, flowering and Asterid evolution.</title>
        <authorList>
            <person name="Badouin H."/>
            <person name="Gouzy J."/>
            <person name="Grassa C.J."/>
            <person name="Murat F."/>
            <person name="Staton S.E."/>
            <person name="Cottret L."/>
            <person name="Lelandais-Briere C."/>
            <person name="Owens G.L."/>
            <person name="Carrere S."/>
            <person name="Mayjonade B."/>
            <person name="Legrand L."/>
            <person name="Gill N."/>
            <person name="Kane N.C."/>
            <person name="Bowers J.E."/>
            <person name="Hubner S."/>
            <person name="Bellec A."/>
            <person name="Berard A."/>
            <person name="Berges H."/>
            <person name="Blanchet N."/>
            <person name="Boniface M.C."/>
            <person name="Brunel D."/>
            <person name="Catrice O."/>
            <person name="Chaidir N."/>
            <person name="Claudel C."/>
            <person name="Donnadieu C."/>
            <person name="Faraut T."/>
            <person name="Fievet G."/>
            <person name="Helmstetter N."/>
            <person name="King M."/>
            <person name="Knapp S.J."/>
            <person name="Lai Z."/>
            <person name="Le Paslier M.C."/>
            <person name="Lippi Y."/>
            <person name="Lorenzon L."/>
            <person name="Mandel J.R."/>
            <person name="Marage G."/>
            <person name="Marchand G."/>
            <person name="Marquand E."/>
            <person name="Bret-Mestries E."/>
            <person name="Morien E."/>
            <person name="Nambeesan S."/>
            <person name="Nguyen T."/>
            <person name="Pegot-Espagnet P."/>
            <person name="Pouilly N."/>
            <person name="Raftis F."/>
            <person name="Sallet E."/>
            <person name="Schiex T."/>
            <person name="Thomas J."/>
            <person name="Vandecasteele C."/>
            <person name="Vares D."/>
            <person name="Vear F."/>
            <person name="Vautrin S."/>
            <person name="Crespi M."/>
            <person name="Mangin B."/>
            <person name="Burke J.M."/>
            <person name="Salse J."/>
            <person name="Munos S."/>
            <person name="Vincourt P."/>
            <person name="Rieseberg L.H."/>
            <person name="Langlade N.B."/>
        </authorList>
    </citation>
    <scope>NUCLEOTIDE SEQUENCE</scope>
    <source>
        <tissue evidence="1">Leaves</tissue>
    </source>
</reference>
<gene>
    <name evidence="1" type="ORF">HanXRQr2_Chr12g0541621</name>
</gene>
<sequence length="66" mass="7610">MQEHVSPNSTRLDTSTKAQWTALLKASEFISLSIWEKYSRNGFKAVESFQPKVRSPKYATKKQSFL</sequence>
<dbReference type="AlphaFoldDB" id="A0A9K3MW01"/>
<keyword evidence="2" id="KW-1185">Reference proteome</keyword>
<organism evidence="1 2">
    <name type="scientific">Helianthus annuus</name>
    <name type="common">Common sunflower</name>
    <dbReference type="NCBI Taxonomy" id="4232"/>
    <lineage>
        <taxon>Eukaryota</taxon>
        <taxon>Viridiplantae</taxon>
        <taxon>Streptophyta</taxon>
        <taxon>Embryophyta</taxon>
        <taxon>Tracheophyta</taxon>
        <taxon>Spermatophyta</taxon>
        <taxon>Magnoliopsida</taxon>
        <taxon>eudicotyledons</taxon>
        <taxon>Gunneridae</taxon>
        <taxon>Pentapetalae</taxon>
        <taxon>asterids</taxon>
        <taxon>campanulids</taxon>
        <taxon>Asterales</taxon>
        <taxon>Asteraceae</taxon>
        <taxon>Asteroideae</taxon>
        <taxon>Heliantheae alliance</taxon>
        <taxon>Heliantheae</taxon>
        <taxon>Helianthus</taxon>
    </lineage>
</organism>
<evidence type="ECO:0000313" key="2">
    <source>
        <dbReference type="Proteomes" id="UP000215914"/>
    </source>
</evidence>
<name>A0A9K3MW01_HELAN</name>
<reference evidence="1" key="2">
    <citation type="submission" date="2020-06" db="EMBL/GenBank/DDBJ databases">
        <title>Helianthus annuus Genome sequencing and assembly Release 2.</title>
        <authorList>
            <person name="Gouzy J."/>
            <person name="Langlade N."/>
            <person name="Munos S."/>
        </authorList>
    </citation>
    <scope>NUCLEOTIDE SEQUENCE</scope>
    <source>
        <tissue evidence="1">Leaves</tissue>
    </source>
</reference>
<accession>A0A9K3MW01</accession>
<evidence type="ECO:0000313" key="1">
    <source>
        <dbReference type="EMBL" id="KAF5777935.1"/>
    </source>
</evidence>
<dbReference type="EMBL" id="MNCJ02000327">
    <property type="protein sequence ID" value="KAF5777935.1"/>
    <property type="molecule type" value="Genomic_DNA"/>
</dbReference>